<evidence type="ECO:0000256" key="2">
    <source>
        <dbReference type="SAM" id="MobiDB-lite"/>
    </source>
</evidence>
<dbReference type="EMBL" id="HBGN01002290">
    <property type="protein sequence ID" value="CAD9315135.1"/>
    <property type="molecule type" value="Transcribed_RNA"/>
</dbReference>
<evidence type="ECO:0000256" key="1">
    <source>
        <dbReference type="SAM" id="Coils"/>
    </source>
</evidence>
<dbReference type="AlphaFoldDB" id="A0A7S1W019"/>
<evidence type="ECO:0000313" key="3">
    <source>
        <dbReference type="EMBL" id="CAD9315135.1"/>
    </source>
</evidence>
<sequence>MASSPSSSSPSSSSRPSKKVKPNQDKNDILLTKSKGKDENKINEYGGWCIQKTISTSENGNNLNQSDDEIQRVVWDEEKLTPEIFFRDYVSKRRPVVLIPPKASSSSSSPKSTSTIPTSFPYLKWTPQYLKEKAGDAMVTVEQREHHDDDDDDDNSDVDLLNRDNENKDKQNNEFLSSFRKRNNTNKKGKEQKELNNYIERRTGGTLEPMPIRASFAENKNILEGLKEGITNVAASIVAPELYPPDIIDQLGGDDKQGIYQFVSRVADDSGDNDFGQCDGNKSEIAKLHDKVKELEKVLEEKDAEVRKWKGRVQYLEEALRLAHNGQKDSVMNDDEAASLARPLPSLDNKIASLIAVEGKNMEDKNNHCETIDFGDVFLVNSTEHTVNEGQLIDLSSPSEENTFSNSIMESEVKESHTAIVTVNGSGVDIAEEGGEDTNNGKEESTMLGMSSNRVNSIKNSDVFHIHQNGDIDGDSDVIIVNAEQEFIPLSL</sequence>
<gene>
    <name evidence="3" type="ORF">DBRI1063_LOCUS1541</name>
</gene>
<feature type="compositionally biased region" description="Low complexity" evidence="2">
    <location>
        <begin position="1"/>
        <end position="15"/>
    </location>
</feature>
<feature type="coiled-coil region" evidence="1">
    <location>
        <begin position="285"/>
        <end position="319"/>
    </location>
</feature>
<feature type="region of interest" description="Disordered" evidence="2">
    <location>
        <begin position="141"/>
        <end position="194"/>
    </location>
</feature>
<keyword evidence="1" id="KW-0175">Coiled coil</keyword>
<protein>
    <submittedName>
        <fullName evidence="3">Uncharacterized protein</fullName>
    </submittedName>
</protein>
<proteinExistence type="predicted"/>
<name>A0A7S1W019_9STRA</name>
<feature type="compositionally biased region" description="Basic and acidic residues" evidence="2">
    <location>
        <begin position="160"/>
        <end position="172"/>
    </location>
</feature>
<organism evidence="3">
    <name type="scientific">Ditylum brightwellii</name>
    <dbReference type="NCBI Taxonomy" id="49249"/>
    <lineage>
        <taxon>Eukaryota</taxon>
        <taxon>Sar</taxon>
        <taxon>Stramenopiles</taxon>
        <taxon>Ochrophyta</taxon>
        <taxon>Bacillariophyta</taxon>
        <taxon>Mediophyceae</taxon>
        <taxon>Lithodesmiophycidae</taxon>
        <taxon>Lithodesmiales</taxon>
        <taxon>Lithodesmiaceae</taxon>
        <taxon>Ditylum</taxon>
    </lineage>
</organism>
<feature type="region of interest" description="Disordered" evidence="2">
    <location>
        <begin position="1"/>
        <end position="41"/>
    </location>
</feature>
<accession>A0A7S1W019</accession>
<dbReference type="Gene3D" id="2.60.120.650">
    <property type="entry name" value="Cupin"/>
    <property type="match status" value="1"/>
</dbReference>
<reference evidence="3" key="1">
    <citation type="submission" date="2021-01" db="EMBL/GenBank/DDBJ databases">
        <authorList>
            <person name="Corre E."/>
            <person name="Pelletier E."/>
            <person name="Niang G."/>
            <person name="Scheremetjew M."/>
            <person name="Finn R."/>
            <person name="Kale V."/>
            <person name="Holt S."/>
            <person name="Cochrane G."/>
            <person name="Meng A."/>
            <person name="Brown T."/>
            <person name="Cohen L."/>
        </authorList>
    </citation>
    <scope>NUCLEOTIDE SEQUENCE</scope>
    <source>
        <strain evidence="3">Pop2</strain>
    </source>
</reference>
<feature type="compositionally biased region" description="Acidic residues" evidence="2">
    <location>
        <begin position="148"/>
        <end position="157"/>
    </location>
</feature>